<keyword evidence="5" id="KW-0479">Metal-binding</keyword>
<evidence type="ECO:0000256" key="9">
    <source>
        <dbReference type="ARBA" id="ARBA00022842"/>
    </source>
</evidence>
<evidence type="ECO:0000256" key="12">
    <source>
        <dbReference type="ARBA" id="ARBA00023306"/>
    </source>
</evidence>
<keyword evidence="3" id="KW-0132">Cell division</keyword>
<dbReference type="AlphaFoldDB" id="A0A7W9L2B6"/>
<evidence type="ECO:0000256" key="10">
    <source>
        <dbReference type="ARBA" id="ARBA00023172"/>
    </source>
</evidence>
<evidence type="ECO:0000256" key="1">
    <source>
        <dbReference type="ARBA" id="ARBA00012727"/>
    </source>
</evidence>
<evidence type="ECO:0000313" key="17">
    <source>
        <dbReference type="Proteomes" id="UP000523821"/>
    </source>
</evidence>
<dbReference type="InterPro" id="IPR012340">
    <property type="entry name" value="NA-bd_OB-fold"/>
</dbReference>
<keyword evidence="8" id="KW-0067">ATP-binding</keyword>
<dbReference type="Gene3D" id="3.30.470.30">
    <property type="entry name" value="DNA ligase/mRNA capping enzyme"/>
    <property type="match status" value="1"/>
</dbReference>
<keyword evidence="4" id="KW-0235">DNA replication</keyword>
<dbReference type="Gene3D" id="2.40.50.140">
    <property type="entry name" value="Nucleic acid-binding proteins"/>
    <property type="match status" value="1"/>
</dbReference>
<keyword evidence="11" id="KW-0234">DNA repair</keyword>
<organism evidence="16 17">
    <name type="scientific">Prosthecomicrobium pneumaticum</name>
    <dbReference type="NCBI Taxonomy" id="81895"/>
    <lineage>
        <taxon>Bacteria</taxon>
        <taxon>Pseudomonadati</taxon>
        <taxon>Pseudomonadota</taxon>
        <taxon>Alphaproteobacteria</taxon>
        <taxon>Hyphomicrobiales</taxon>
        <taxon>Kaistiaceae</taxon>
        <taxon>Prosthecomicrobium</taxon>
    </lineage>
</organism>
<evidence type="ECO:0000256" key="3">
    <source>
        <dbReference type="ARBA" id="ARBA00022618"/>
    </source>
</evidence>
<evidence type="ECO:0000256" key="14">
    <source>
        <dbReference type="SAM" id="MobiDB-lite"/>
    </source>
</evidence>
<feature type="domain" description="ATP-dependent DNA ligase family profile" evidence="15">
    <location>
        <begin position="349"/>
        <end position="468"/>
    </location>
</feature>
<dbReference type="InterPro" id="IPR016059">
    <property type="entry name" value="DNA_ligase_ATP-dep_CS"/>
</dbReference>
<keyword evidence="2 16" id="KW-0436">Ligase</keyword>
<evidence type="ECO:0000256" key="13">
    <source>
        <dbReference type="ARBA" id="ARBA00034003"/>
    </source>
</evidence>
<name>A0A7W9L2B6_9HYPH</name>
<evidence type="ECO:0000259" key="15">
    <source>
        <dbReference type="PROSITE" id="PS50160"/>
    </source>
</evidence>
<dbReference type="Gene3D" id="1.10.3260.10">
    <property type="entry name" value="DNA ligase, ATP-dependent, N-terminal domain"/>
    <property type="match status" value="1"/>
</dbReference>
<evidence type="ECO:0000256" key="6">
    <source>
        <dbReference type="ARBA" id="ARBA00022741"/>
    </source>
</evidence>
<evidence type="ECO:0000256" key="4">
    <source>
        <dbReference type="ARBA" id="ARBA00022705"/>
    </source>
</evidence>
<dbReference type="SUPFAM" id="SSF56091">
    <property type="entry name" value="DNA ligase/mRNA capping enzyme, catalytic domain"/>
    <property type="match status" value="1"/>
</dbReference>
<comment type="caution">
    <text evidence="16">The sequence shown here is derived from an EMBL/GenBank/DDBJ whole genome shotgun (WGS) entry which is preliminary data.</text>
</comment>
<comment type="catalytic activity">
    <reaction evidence="13">
        <text>ATP + (deoxyribonucleotide)n-3'-hydroxyl + 5'-phospho-(deoxyribonucleotide)m = (deoxyribonucleotide)n+m + AMP + diphosphate.</text>
        <dbReference type="EC" id="6.5.1.1"/>
    </reaction>
</comment>
<reference evidence="16 17" key="1">
    <citation type="submission" date="2020-08" db="EMBL/GenBank/DDBJ databases">
        <title>Genomic Encyclopedia of Type Strains, Phase IV (KMG-IV): sequencing the most valuable type-strain genomes for metagenomic binning, comparative biology and taxonomic classification.</title>
        <authorList>
            <person name="Goeker M."/>
        </authorList>
    </citation>
    <scope>NUCLEOTIDE SEQUENCE [LARGE SCALE GENOMIC DNA]</scope>
    <source>
        <strain evidence="16 17">DSM 16268</strain>
    </source>
</reference>
<dbReference type="NCBIfam" id="NF006701">
    <property type="entry name" value="PRK09247.1"/>
    <property type="match status" value="1"/>
</dbReference>
<dbReference type="GO" id="GO:0005524">
    <property type="term" value="F:ATP binding"/>
    <property type="evidence" value="ECO:0007669"/>
    <property type="project" value="UniProtKB-KW"/>
</dbReference>
<keyword evidence="6" id="KW-0547">Nucleotide-binding</keyword>
<evidence type="ECO:0000313" key="16">
    <source>
        <dbReference type="EMBL" id="MBB5753384.1"/>
    </source>
</evidence>
<dbReference type="GO" id="GO:0051301">
    <property type="term" value="P:cell division"/>
    <property type="evidence" value="ECO:0007669"/>
    <property type="project" value="UniProtKB-KW"/>
</dbReference>
<evidence type="ECO:0000256" key="2">
    <source>
        <dbReference type="ARBA" id="ARBA00022598"/>
    </source>
</evidence>
<evidence type="ECO:0000256" key="5">
    <source>
        <dbReference type="ARBA" id="ARBA00022723"/>
    </source>
</evidence>
<dbReference type="GO" id="GO:0006310">
    <property type="term" value="P:DNA recombination"/>
    <property type="evidence" value="ECO:0007669"/>
    <property type="project" value="UniProtKB-KW"/>
</dbReference>
<dbReference type="FunFam" id="2.40.50.140:FF:000228">
    <property type="entry name" value="ATP-dependent DNA ligase"/>
    <property type="match status" value="1"/>
</dbReference>
<dbReference type="PROSITE" id="PS50160">
    <property type="entry name" value="DNA_LIGASE_A3"/>
    <property type="match status" value="1"/>
</dbReference>
<accession>A0A7W9L2B6</accession>
<gene>
    <name evidence="16" type="ORF">GGQ63_002450</name>
</gene>
<dbReference type="RefSeq" id="WP_183856130.1">
    <property type="nucleotide sequence ID" value="NZ_JACHOO010000004.1"/>
</dbReference>
<sequence length="571" mass="61924">MEAFADLLDRLVLTPSRNAKLKLLSDYFRDTPDPDRGYALAALTGALSLRGVKPAMLRALVAERVDPVLFGYSYDYVGDLAETIALVWPAKASPHPDPPPRGGREKGPSAEDFAGGSEKESGGLPPAGSGQGTPSLGAVVEALLAASRSEGPGLVERLLDSLDAPGRWALIKLVTGGLRIGVSARLAKQALADLGGKEIGEIEEVWHGLAPPYRPLFAWLEGRGARPEAAARAPFRPVMLAQPLEERDLGLVTPEAYAAEWKWDGIRVQAVNEAGTVRLYSRTGEDVAAAFPDLAAAIDIEGAIDGELLVGRAEGGRIVAGSFSELQQRLNRKSVTPKVAAAYPAFMRAYDVLVDGGEDVRALPFRDRRARLEALVARSLAGRIDLSPLVAFATVEDLAVLRGRPPEPIIEGLMLKRWDAPYEAGRPKGPWFKWKRDPHTVDAVLMYAQRGHGKRSSYYSDYTFGVWRPAEGGGEELVPVGKAYFGFTDAELAEIDRFVRKNTVNRFGPVREVVHTARDGLVLEVAFEGLQRSGRHRSGIAMRFPRIARLRWDKPPAEADRIAALEALIAG</sequence>
<dbReference type="InterPro" id="IPR050191">
    <property type="entry name" value="ATP-dep_DNA_ligase"/>
</dbReference>
<dbReference type="Pfam" id="PF01068">
    <property type="entry name" value="DNA_ligase_A_M"/>
    <property type="match status" value="1"/>
</dbReference>
<dbReference type="SUPFAM" id="SSF50249">
    <property type="entry name" value="Nucleic acid-binding proteins"/>
    <property type="match status" value="1"/>
</dbReference>
<dbReference type="PANTHER" id="PTHR45674:SF13">
    <property type="entry name" value="DNA LIGASE-RELATED"/>
    <property type="match status" value="1"/>
</dbReference>
<dbReference type="CDD" id="cd07897">
    <property type="entry name" value="Adenylation_DNA_ligase_Bac1"/>
    <property type="match status" value="1"/>
</dbReference>
<evidence type="ECO:0000256" key="8">
    <source>
        <dbReference type="ARBA" id="ARBA00022840"/>
    </source>
</evidence>
<dbReference type="GO" id="GO:0006260">
    <property type="term" value="P:DNA replication"/>
    <property type="evidence" value="ECO:0007669"/>
    <property type="project" value="UniProtKB-KW"/>
</dbReference>
<dbReference type="InterPro" id="IPR012309">
    <property type="entry name" value="DNA_ligase_ATP-dep_C"/>
</dbReference>
<feature type="region of interest" description="Disordered" evidence="14">
    <location>
        <begin position="90"/>
        <end position="132"/>
    </location>
</feature>
<dbReference type="NCBIfam" id="TIGR04120">
    <property type="entry name" value="DNA_lig_bact"/>
    <property type="match status" value="1"/>
</dbReference>
<protein>
    <recommendedName>
        <fullName evidence="1">DNA ligase (ATP)</fullName>
        <ecNumber evidence="1">6.5.1.1</ecNumber>
    </recommendedName>
</protein>
<evidence type="ECO:0000256" key="7">
    <source>
        <dbReference type="ARBA" id="ARBA00022763"/>
    </source>
</evidence>
<dbReference type="EC" id="6.5.1.1" evidence="1"/>
<dbReference type="GO" id="GO:0046872">
    <property type="term" value="F:metal ion binding"/>
    <property type="evidence" value="ECO:0007669"/>
    <property type="project" value="UniProtKB-KW"/>
</dbReference>
<dbReference type="GO" id="GO:0003910">
    <property type="term" value="F:DNA ligase (ATP) activity"/>
    <property type="evidence" value="ECO:0007669"/>
    <property type="project" value="UniProtKB-EC"/>
</dbReference>
<dbReference type="CDD" id="cd07972">
    <property type="entry name" value="OBF_DNA_ligase_Arch_LigB"/>
    <property type="match status" value="1"/>
</dbReference>
<evidence type="ECO:0000256" key="11">
    <source>
        <dbReference type="ARBA" id="ARBA00023204"/>
    </source>
</evidence>
<dbReference type="GO" id="GO:0006281">
    <property type="term" value="P:DNA repair"/>
    <property type="evidence" value="ECO:0007669"/>
    <property type="project" value="UniProtKB-KW"/>
</dbReference>
<dbReference type="InterPro" id="IPR036599">
    <property type="entry name" value="DNA_ligase_N_sf"/>
</dbReference>
<keyword evidence="10" id="KW-0233">DNA recombination</keyword>
<dbReference type="Pfam" id="PF04679">
    <property type="entry name" value="DNA_ligase_A_C"/>
    <property type="match status" value="1"/>
</dbReference>
<keyword evidence="7" id="KW-0227">DNA damage</keyword>
<dbReference type="InterPro" id="IPR026333">
    <property type="entry name" value="ATP_dep_DNA_lig_pp_1105_fam"/>
</dbReference>
<dbReference type="PROSITE" id="PS00697">
    <property type="entry name" value="DNA_LIGASE_A1"/>
    <property type="match status" value="1"/>
</dbReference>
<dbReference type="PANTHER" id="PTHR45674">
    <property type="entry name" value="DNA LIGASE 1/3 FAMILY MEMBER"/>
    <property type="match status" value="1"/>
</dbReference>
<proteinExistence type="predicted"/>
<keyword evidence="9" id="KW-0460">Magnesium</keyword>
<keyword evidence="12" id="KW-0131">Cell cycle</keyword>
<dbReference type="GO" id="GO:0003677">
    <property type="term" value="F:DNA binding"/>
    <property type="evidence" value="ECO:0007669"/>
    <property type="project" value="InterPro"/>
</dbReference>
<dbReference type="InterPro" id="IPR012310">
    <property type="entry name" value="DNA_ligase_ATP-dep_cent"/>
</dbReference>
<dbReference type="Proteomes" id="UP000523821">
    <property type="component" value="Unassembled WGS sequence"/>
</dbReference>
<keyword evidence="17" id="KW-1185">Reference proteome</keyword>
<dbReference type="EMBL" id="JACHOO010000004">
    <property type="protein sequence ID" value="MBB5753384.1"/>
    <property type="molecule type" value="Genomic_DNA"/>
</dbReference>